<feature type="compositionally biased region" description="Polar residues" evidence="1">
    <location>
        <begin position="89"/>
        <end position="105"/>
    </location>
</feature>
<protein>
    <recommendedName>
        <fullName evidence="4">Integrase core domain containing protein</fullName>
    </recommendedName>
</protein>
<evidence type="ECO:0000256" key="1">
    <source>
        <dbReference type="SAM" id="MobiDB-lite"/>
    </source>
</evidence>
<gene>
    <name evidence="2" type="ORF">MTR67_034993</name>
</gene>
<dbReference type="Proteomes" id="UP001234989">
    <property type="component" value="Chromosome 8"/>
</dbReference>
<evidence type="ECO:0008006" key="4">
    <source>
        <dbReference type="Google" id="ProtNLM"/>
    </source>
</evidence>
<accession>A0AAF0U9A3</accession>
<sequence>MTKINCAWYTREDQVSPLNLGLTNEQFEKKQERDENMAKIMIQMDLLTKHVMGSAYKVVNAVGANSVNHDEMQFEDMYNEEVLFLSNQAGGSHQSYPRSSGNQGWNRDRDDGWRDRDRD</sequence>
<feature type="compositionally biased region" description="Basic and acidic residues" evidence="1">
    <location>
        <begin position="106"/>
        <end position="119"/>
    </location>
</feature>
<name>A0AAF0U9A3_SOLVR</name>
<evidence type="ECO:0000313" key="3">
    <source>
        <dbReference type="Proteomes" id="UP001234989"/>
    </source>
</evidence>
<dbReference type="EMBL" id="CP133619">
    <property type="protein sequence ID" value="WMV41608.1"/>
    <property type="molecule type" value="Genomic_DNA"/>
</dbReference>
<feature type="region of interest" description="Disordered" evidence="1">
    <location>
        <begin position="89"/>
        <end position="119"/>
    </location>
</feature>
<reference evidence="2" key="1">
    <citation type="submission" date="2023-08" db="EMBL/GenBank/DDBJ databases">
        <title>A de novo genome assembly of Solanum verrucosum Schlechtendal, a Mexican diploid species geographically isolated from the other diploid A-genome species in potato relatives.</title>
        <authorList>
            <person name="Hosaka K."/>
        </authorList>
    </citation>
    <scope>NUCLEOTIDE SEQUENCE</scope>
    <source>
        <tissue evidence="2">Young leaves</tissue>
    </source>
</reference>
<keyword evidence="3" id="KW-1185">Reference proteome</keyword>
<proteinExistence type="predicted"/>
<dbReference type="AlphaFoldDB" id="A0AAF0U9A3"/>
<organism evidence="2 3">
    <name type="scientific">Solanum verrucosum</name>
    <dbReference type="NCBI Taxonomy" id="315347"/>
    <lineage>
        <taxon>Eukaryota</taxon>
        <taxon>Viridiplantae</taxon>
        <taxon>Streptophyta</taxon>
        <taxon>Embryophyta</taxon>
        <taxon>Tracheophyta</taxon>
        <taxon>Spermatophyta</taxon>
        <taxon>Magnoliopsida</taxon>
        <taxon>eudicotyledons</taxon>
        <taxon>Gunneridae</taxon>
        <taxon>Pentapetalae</taxon>
        <taxon>asterids</taxon>
        <taxon>lamiids</taxon>
        <taxon>Solanales</taxon>
        <taxon>Solanaceae</taxon>
        <taxon>Solanoideae</taxon>
        <taxon>Solaneae</taxon>
        <taxon>Solanum</taxon>
    </lineage>
</organism>
<evidence type="ECO:0000313" key="2">
    <source>
        <dbReference type="EMBL" id="WMV41608.1"/>
    </source>
</evidence>